<dbReference type="Pfam" id="PF00440">
    <property type="entry name" value="TetR_N"/>
    <property type="match status" value="1"/>
</dbReference>
<evidence type="ECO:0000259" key="2">
    <source>
        <dbReference type="PROSITE" id="PS50977"/>
    </source>
</evidence>
<dbReference type="InterPro" id="IPR036271">
    <property type="entry name" value="Tet_transcr_reg_TetR-rel_C_sf"/>
</dbReference>
<name>A0A382ITY4_9ZZZZ</name>
<dbReference type="AlphaFoldDB" id="A0A382ITY4"/>
<gene>
    <name evidence="3" type="ORF">METZ01_LOCUS255501</name>
</gene>
<dbReference type="Gene3D" id="1.10.357.10">
    <property type="entry name" value="Tetracycline Repressor, domain 2"/>
    <property type="match status" value="1"/>
</dbReference>
<keyword evidence="1" id="KW-0238">DNA-binding</keyword>
<accession>A0A382ITY4</accession>
<reference evidence="3" key="1">
    <citation type="submission" date="2018-05" db="EMBL/GenBank/DDBJ databases">
        <authorList>
            <person name="Lanie J.A."/>
            <person name="Ng W.-L."/>
            <person name="Kazmierczak K.M."/>
            <person name="Andrzejewski T.M."/>
            <person name="Davidsen T.M."/>
            <person name="Wayne K.J."/>
            <person name="Tettelin H."/>
            <person name="Glass J.I."/>
            <person name="Rusch D."/>
            <person name="Podicherti R."/>
            <person name="Tsui H.-C.T."/>
            <person name="Winkler M.E."/>
        </authorList>
    </citation>
    <scope>NUCLEOTIDE SEQUENCE</scope>
</reference>
<organism evidence="3">
    <name type="scientific">marine metagenome</name>
    <dbReference type="NCBI Taxonomy" id="408172"/>
    <lineage>
        <taxon>unclassified sequences</taxon>
        <taxon>metagenomes</taxon>
        <taxon>ecological metagenomes</taxon>
    </lineage>
</organism>
<dbReference type="GO" id="GO:0003677">
    <property type="term" value="F:DNA binding"/>
    <property type="evidence" value="ECO:0007669"/>
    <property type="project" value="UniProtKB-KW"/>
</dbReference>
<proteinExistence type="predicted"/>
<dbReference type="SUPFAM" id="SSF46689">
    <property type="entry name" value="Homeodomain-like"/>
    <property type="match status" value="1"/>
</dbReference>
<feature type="domain" description="HTH tetR-type" evidence="2">
    <location>
        <begin position="12"/>
        <end position="72"/>
    </location>
</feature>
<dbReference type="InterPro" id="IPR009057">
    <property type="entry name" value="Homeodomain-like_sf"/>
</dbReference>
<evidence type="ECO:0000256" key="1">
    <source>
        <dbReference type="ARBA" id="ARBA00023125"/>
    </source>
</evidence>
<sequence>MKKNKNLRLHPKERQEQLEKFIVTAVALHGISRVTHSHVAKLAGVSVSTIHYYFHKRQNLVDAAIKQVEDFLIEIFTVNLGQDSVVDAMTDLAAAFVKEGFGNPELIKVWLDWSAGINQNVWRDYQDLLEDLHGRVRKVLARGKREKLLPKDFNTMAATRLYIGSGHTLQLMIFDGASKRDLVIFQKNMLRAVFNSAEPILV</sequence>
<evidence type="ECO:0000313" key="3">
    <source>
        <dbReference type="EMBL" id="SVC02647.1"/>
    </source>
</evidence>
<protein>
    <recommendedName>
        <fullName evidence="2">HTH tetR-type domain-containing protein</fullName>
    </recommendedName>
</protein>
<dbReference type="InterPro" id="IPR001647">
    <property type="entry name" value="HTH_TetR"/>
</dbReference>
<dbReference type="EMBL" id="UINC01069343">
    <property type="protein sequence ID" value="SVC02647.1"/>
    <property type="molecule type" value="Genomic_DNA"/>
</dbReference>
<dbReference type="PROSITE" id="PS50977">
    <property type="entry name" value="HTH_TETR_2"/>
    <property type="match status" value="1"/>
</dbReference>
<dbReference type="SUPFAM" id="SSF48498">
    <property type="entry name" value="Tetracyclin repressor-like, C-terminal domain"/>
    <property type="match status" value="1"/>
</dbReference>